<keyword evidence="4" id="KW-0804">Transcription</keyword>
<comment type="caution">
    <text evidence="6">The sequence shown here is derived from an EMBL/GenBank/DDBJ whole genome shotgun (WGS) entry which is preliminary data.</text>
</comment>
<protein>
    <submittedName>
        <fullName evidence="6">LysR family transcriptional regulator</fullName>
    </submittedName>
</protein>
<dbReference type="PROSITE" id="PS50931">
    <property type="entry name" value="HTH_LYSR"/>
    <property type="match status" value="1"/>
</dbReference>
<evidence type="ECO:0000256" key="2">
    <source>
        <dbReference type="ARBA" id="ARBA00023015"/>
    </source>
</evidence>
<proteinExistence type="inferred from homology"/>
<reference evidence="7" key="1">
    <citation type="journal article" date="2019" name="Int. J. Syst. Evol. Microbiol.">
        <title>The Global Catalogue of Microorganisms (GCM) 10K type strain sequencing project: providing services to taxonomists for standard genome sequencing and annotation.</title>
        <authorList>
            <consortium name="The Broad Institute Genomics Platform"/>
            <consortium name="The Broad Institute Genome Sequencing Center for Infectious Disease"/>
            <person name="Wu L."/>
            <person name="Ma J."/>
        </authorList>
    </citation>
    <scope>NUCLEOTIDE SEQUENCE [LARGE SCALE GENOMIC DNA]</scope>
    <source>
        <strain evidence="7">JCM 6486</strain>
    </source>
</reference>
<dbReference type="Proteomes" id="UP001400965">
    <property type="component" value="Unassembled WGS sequence"/>
</dbReference>
<organism evidence="6 7">
    <name type="scientific">Paraclostridium tenue</name>
    <dbReference type="NCBI Taxonomy" id="1737"/>
    <lineage>
        <taxon>Bacteria</taxon>
        <taxon>Bacillati</taxon>
        <taxon>Bacillota</taxon>
        <taxon>Clostridia</taxon>
        <taxon>Peptostreptococcales</taxon>
        <taxon>Peptostreptococcaceae</taxon>
        <taxon>Paraclostridium</taxon>
    </lineage>
</organism>
<dbReference type="PRINTS" id="PR00039">
    <property type="entry name" value="HTHLYSR"/>
</dbReference>
<dbReference type="PANTHER" id="PTHR30126">
    <property type="entry name" value="HTH-TYPE TRANSCRIPTIONAL REGULATOR"/>
    <property type="match status" value="1"/>
</dbReference>
<gene>
    <name evidence="6" type="ORF">GCM10008917_10410</name>
</gene>
<dbReference type="Pfam" id="PF00126">
    <property type="entry name" value="HTH_1"/>
    <property type="match status" value="1"/>
</dbReference>
<keyword evidence="3" id="KW-0238">DNA-binding</keyword>
<dbReference type="InterPro" id="IPR000847">
    <property type="entry name" value="LysR_HTH_N"/>
</dbReference>
<evidence type="ECO:0000256" key="4">
    <source>
        <dbReference type="ARBA" id="ARBA00023163"/>
    </source>
</evidence>
<keyword evidence="2" id="KW-0805">Transcription regulation</keyword>
<dbReference type="RefSeq" id="WP_346043479.1">
    <property type="nucleotide sequence ID" value="NZ_BAAACP010000005.1"/>
</dbReference>
<dbReference type="InterPro" id="IPR036388">
    <property type="entry name" value="WH-like_DNA-bd_sf"/>
</dbReference>
<dbReference type="PANTHER" id="PTHR30126:SF39">
    <property type="entry name" value="HTH-TYPE TRANSCRIPTIONAL REGULATOR CYSL"/>
    <property type="match status" value="1"/>
</dbReference>
<dbReference type="SUPFAM" id="SSF46785">
    <property type="entry name" value="Winged helix' DNA-binding domain"/>
    <property type="match status" value="1"/>
</dbReference>
<evidence type="ECO:0000313" key="6">
    <source>
        <dbReference type="EMBL" id="GAA0862958.1"/>
    </source>
</evidence>
<name>A0ABP3XCX0_9FIRM</name>
<accession>A0ABP3XCX0</accession>
<evidence type="ECO:0000256" key="3">
    <source>
        <dbReference type="ARBA" id="ARBA00023125"/>
    </source>
</evidence>
<comment type="similarity">
    <text evidence="1">Belongs to the LysR transcriptional regulatory family.</text>
</comment>
<feature type="domain" description="HTH lysR-type" evidence="5">
    <location>
        <begin position="1"/>
        <end position="58"/>
    </location>
</feature>
<dbReference type="Pfam" id="PF03466">
    <property type="entry name" value="LysR_substrate"/>
    <property type="match status" value="1"/>
</dbReference>
<dbReference type="Gene3D" id="1.10.10.10">
    <property type="entry name" value="Winged helix-like DNA-binding domain superfamily/Winged helix DNA-binding domain"/>
    <property type="match status" value="1"/>
</dbReference>
<dbReference type="InterPro" id="IPR005119">
    <property type="entry name" value="LysR_subst-bd"/>
</dbReference>
<evidence type="ECO:0000259" key="5">
    <source>
        <dbReference type="PROSITE" id="PS50931"/>
    </source>
</evidence>
<dbReference type="SUPFAM" id="SSF53850">
    <property type="entry name" value="Periplasmic binding protein-like II"/>
    <property type="match status" value="1"/>
</dbReference>
<evidence type="ECO:0000256" key="1">
    <source>
        <dbReference type="ARBA" id="ARBA00009437"/>
    </source>
</evidence>
<dbReference type="Gene3D" id="3.40.190.290">
    <property type="match status" value="1"/>
</dbReference>
<evidence type="ECO:0000313" key="7">
    <source>
        <dbReference type="Proteomes" id="UP001400965"/>
    </source>
</evidence>
<sequence length="300" mass="34308">MNLQQLEYFKTIAETENFTTSAKLLSVTQPALSKAISKLEDELKVPLFEKKGRNIKLTRFGKTFLIYANRALTEIDKGINELKEMISEDRGTISISSTPRIGVYFMNFFISDFLNNNPDTKFQFNQQSVDSIVENLKIGKIDIGFYDSEYKIDDNYDIESIPIKKQEYILIVPKNHIFSNREEISLKELKDEYFIAFCENSKDRLISYSELLGYTPKIAIQPDGANIGSVVEGLVSAGAGISIVPNTPMINTNALSKIKIKENIKKRIIYMAYYKNSYMSPIAKKFKDYIIQSNNIEMNN</sequence>
<dbReference type="InterPro" id="IPR036390">
    <property type="entry name" value="WH_DNA-bd_sf"/>
</dbReference>
<dbReference type="EMBL" id="BAAACP010000005">
    <property type="protein sequence ID" value="GAA0862958.1"/>
    <property type="molecule type" value="Genomic_DNA"/>
</dbReference>
<keyword evidence="7" id="KW-1185">Reference proteome</keyword>